<feature type="domain" description="PKS/mFAS DH" evidence="10">
    <location>
        <begin position="896"/>
        <end position="1174"/>
    </location>
</feature>
<dbReference type="InterPro" id="IPR016035">
    <property type="entry name" value="Acyl_Trfase/lysoPLipase"/>
</dbReference>
<dbReference type="Pfam" id="PF08659">
    <property type="entry name" value="KR"/>
    <property type="match status" value="1"/>
</dbReference>
<dbReference type="Gene3D" id="3.40.366.10">
    <property type="entry name" value="Malonyl-Coenzyme A Acyl Carrier Protein, domain 2"/>
    <property type="match status" value="1"/>
</dbReference>
<dbReference type="InterPro" id="IPR013149">
    <property type="entry name" value="ADH-like_C"/>
</dbReference>
<reference evidence="11 12" key="1">
    <citation type="submission" date="2022-05" db="EMBL/GenBank/DDBJ databases">
        <title>Seasonal and diel survey of microbial diversity of the Tyrrhenian coast.</title>
        <authorList>
            <person name="Gattoni G."/>
            <person name="Corral P."/>
        </authorList>
    </citation>
    <scope>NUCLEOTIDE SEQUENCE [LARGE SCALE GENOMIC DNA]</scope>
    <source>
        <strain evidence="11 12">V10</strain>
    </source>
</reference>
<dbReference type="Pfam" id="PF00698">
    <property type="entry name" value="Acyl_transf_1"/>
    <property type="match status" value="1"/>
</dbReference>
<keyword evidence="12" id="KW-1185">Reference proteome</keyword>
<feature type="region of interest" description="N-terminal hotdog fold" evidence="7">
    <location>
        <begin position="896"/>
        <end position="1015"/>
    </location>
</feature>
<dbReference type="InterPro" id="IPR036736">
    <property type="entry name" value="ACP-like_sf"/>
</dbReference>
<feature type="region of interest" description="C-terminal hotdog fold" evidence="7">
    <location>
        <begin position="1028"/>
        <end position="1174"/>
    </location>
</feature>
<dbReference type="InterPro" id="IPR001227">
    <property type="entry name" value="Ac_transferase_dom_sf"/>
</dbReference>
<dbReference type="PANTHER" id="PTHR43775">
    <property type="entry name" value="FATTY ACID SYNTHASE"/>
    <property type="match status" value="1"/>
</dbReference>
<dbReference type="Gene3D" id="3.10.129.110">
    <property type="entry name" value="Polyketide synthase dehydratase"/>
    <property type="match status" value="1"/>
</dbReference>
<evidence type="ECO:0000256" key="5">
    <source>
        <dbReference type="ARBA" id="ARBA00023268"/>
    </source>
</evidence>
<comment type="caution">
    <text evidence="11">The sequence shown here is derived from an EMBL/GenBank/DDBJ whole genome shotgun (WGS) entry which is preliminary data.</text>
</comment>
<evidence type="ECO:0000313" key="11">
    <source>
        <dbReference type="EMBL" id="MCL1630150.1"/>
    </source>
</evidence>
<dbReference type="Gene3D" id="3.90.180.10">
    <property type="entry name" value="Medium-chain alcohol dehydrogenases, catalytic domain"/>
    <property type="match status" value="1"/>
</dbReference>
<dbReference type="InterPro" id="IPR014031">
    <property type="entry name" value="Ketoacyl_synth_C"/>
</dbReference>
<dbReference type="InterPro" id="IPR020807">
    <property type="entry name" value="PKS_DH"/>
</dbReference>
<dbReference type="Gene3D" id="3.40.50.720">
    <property type="entry name" value="NAD(P)-binding Rossmann-like Domain"/>
    <property type="match status" value="3"/>
</dbReference>
<dbReference type="Gene3D" id="3.30.70.3290">
    <property type="match status" value="1"/>
</dbReference>
<evidence type="ECO:0000256" key="2">
    <source>
        <dbReference type="ARBA" id="ARBA00022553"/>
    </source>
</evidence>
<dbReference type="SMART" id="SM00827">
    <property type="entry name" value="PKS_AT"/>
    <property type="match status" value="1"/>
</dbReference>
<keyword evidence="2" id="KW-0597">Phosphoprotein</keyword>
<keyword evidence="1" id="KW-0596">Phosphopantetheine</keyword>
<dbReference type="PROSITE" id="PS00606">
    <property type="entry name" value="KS3_1"/>
    <property type="match status" value="1"/>
</dbReference>
<feature type="active site" description="Proton donor; for dehydratase activity" evidence="7">
    <location>
        <position position="1089"/>
    </location>
</feature>
<keyword evidence="5" id="KW-0511">Multifunctional enzyme</keyword>
<keyword evidence="4" id="KW-0521">NADP</keyword>
<evidence type="ECO:0000256" key="1">
    <source>
        <dbReference type="ARBA" id="ARBA00022450"/>
    </source>
</evidence>
<dbReference type="InterPro" id="IPR018201">
    <property type="entry name" value="Ketoacyl_synth_AS"/>
</dbReference>
<dbReference type="CDD" id="cd00833">
    <property type="entry name" value="PKS"/>
    <property type="match status" value="1"/>
</dbReference>
<feature type="active site" description="Proton acceptor; for dehydratase activity" evidence="7">
    <location>
        <position position="925"/>
    </location>
</feature>
<dbReference type="Proteomes" id="UP001202550">
    <property type="component" value="Unassembled WGS sequence"/>
</dbReference>
<gene>
    <name evidence="11" type="ORF">M3N55_15620</name>
</gene>
<evidence type="ECO:0000256" key="6">
    <source>
        <dbReference type="ARBA" id="ARBA00023315"/>
    </source>
</evidence>
<organism evidence="11 12">
    <name type="scientific">Roseinatronobacter domitianus</name>
    <dbReference type="NCBI Taxonomy" id="2940293"/>
    <lineage>
        <taxon>Bacteria</taxon>
        <taxon>Pseudomonadati</taxon>
        <taxon>Pseudomonadota</taxon>
        <taxon>Alphaproteobacteria</taxon>
        <taxon>Rhodobacterales</taxon>
        <taxon>Paracoccaceae</taxon>
        <taxon>Roseinatronobacter</taxon>
    </lineage>
</organism>
<evidence type="ECO:0000313" key="12">
    <source>
        <dbReference type="Proteomes" id="UP001202550"/>
    </source>
</evidence>
<dbReference type="InterPro" id="IPR032821">
    <property type="entry name" value="PKS_assoc"/>
</dbReference>
<dbReference type="SUPFAM" id="SSF53901">
    <property type="entry name" value="Thiolase-like"/>
    <property type="match status" value="1"/>
</dbReference>
<dbReference type="Pfam" id="PF00550">
    <property type="entry name" value="PP-binding"/>
    <property type="match status" value="1"/>
</dbReference>
<dbReference type="SMART" id="SM00823">
    <property type="entry name" value="PKS_PP"/>
    <property type="match status" value="1"/>
</dbReference>
<evidence type="ECO:0000256" key="4">
    <source>
        <dbReference type="ARBA" id="ARBA00022857"/>
    </source>
</evidence>
<dbReference type="SMART" id="SM00829">
    <property type="entry name" value="PKS_ER"/>
    <property type="match status" value="1"/>
</dbReference>
<dbReference type="InterPro" id="IPR009081">
    <property type="entry name" value="PP-bd_ACP"/>
</dbReference>
<dbReference type="Pfam" id="PF00109">
    <property type="entry name" value="ketoacyl-synt"/>
    <property type="match status" value="1"/>
</dbReference>
<dbReference type="Pfam" id="PF16197">
    <property type="entry name" value="KAsynt_C_assoc"/>
    <property type="match status" value="1"/>
</dbReference>
<proteinExistence type="predicted"/>
<name>A0ABT0M5K8_9RHOB</name>
<keyword evidence="6" id="KW-0012">Acyltransferase</keyword>
<dbReference type="Gene3D" id="1.10.1200.10">
    <property type="entry name" value="ACP-like"/>
    <property type="match status" value="1"/>
</dbReference>
<dbReference type="RefSeq" id="WP_249060790.1">
    <property type="nucleotide sequence ID" value="NZ_JALZWP010000026.1"/>
</dbReference>
<dbReference type="PANTHER" id="PTHR43775:SF37">
    <property type="entry name" value="SI:DKEY-61P9.11"/>
    <property type="match status" value="1"/>
</dbReference>
<dbReference type="Pfam" id="PF00107">
    <property type="entry name" value="ADH_zinc_N"/>
    <property type="match status" value="1"/>
</dbReference>
<dbReference type="Gene3D" id="3.40.47.10">
    <property type="match status" value="1"/>
</dbReference>
<feature type="domain" description="Carrier" evidence="8">
    <location>
        <begin position="2322"/>
        <end position="2399"/>
    </location>
</feature>
<dbReference type="SUPFAM" id="SSF52151">
    <property type="entry name" value="FabD/lysophospholipase-like"/>
    <property type="match status" value="1"/>
</dbReference>
<dbReference type="CDD" id="cd05195">
    <property type="entry name" value="enoyl_red"/>
    <property type="match status" value="1"/>
</dbReference>
<dbReference type="InterPro" id="IPR042104">
    <property type="entry name" value="PKS_dehydratase_sf"/>
</dbReference>
<evidence type="ECO:0000259" key="10">
    <source>
        <dbReference type="PROSITE" id="PS52019"/>
    </source>
</evidence>
<dbReference type="InterPro" id="IPR057326">
    <property type="entry name" value="KR_dom"/>
</dbReference>
<dbReference type="Pfam" id="PF21089">
    <property type="entry name" value="PKS_DH_N"/>
    <property type="match status" value="1"/>
</dbReference>
<dbReference type="PROSITE" id="PS52019">
    <property type="entry name" value="PKS_MFAS_DH"/>
    <property type="match status" value="1"/>
</dbReference>
<dbReference type="SUPFAM" id="SSF50129">
    <property type="entry name" value="GroES-like"/>
    <property type="match status" value="1"/>
</dbReference>
<dbReference type="SMART" id="SM00822">
    <property type="entry name" value="PKS_KR"/>
    <property type="match status" value="1"/>
</dbReference>
<dbReference type="SUPFAM" id="SSF51735">
    <property type="entry name" value="NAD(P)-binding Rossmann-fold domains"/>
    <property type="match status" value="3"/>
</dbReference>
<dbReference type="Pfam" id="PF14765">
    <property type="entry name" value="PS-DH"/>
    <property type="match status" value="1"/>
</dbReference>
<dbReference type="InterPro" id="IPR014043">
    <property type="entry name" value="Acyl_transferase_dom"/>
</dbReference>
<dbReference type="EMBL" id="JALZWP010000026">
    <property type="protein sequence ID" value="MCL1630150.1"/>
    <property type="molecule type" value="Genomic_DNA"/>
</dbReference>
<dbReference type="InterPro" id="IPR020843">
    <property type="entry name" value="ER"/>
</dbReference>
<protein>
    <submittedName>
        <fullName evidence="11">SDR family NAD(P)-dependent oxidoreductase</fullName>
    </submittedName>
</protein>
<dbReference type="Pfam" id="PF08240">
    <property type="entry name" value="ADH_N"/>
    <property type="match status" value="1"/>
</dbReference>
<dbReference type="InterPro" id="IPR050091">
    <property type="entry name" value="PKS_NRPS_Biosynth_Enz"/>
</dbReference>
<dbReference type="SUPFAM" id="SSF47336">
    <property type="entry name" value="ACP-like"/>
    <property type="match status" value="1"/>
</dbReference>
<accession>A0ABT0M5K8</accession>
<dbReference type="InterPro" id="IPR013968">
    <property type="entry name" value="PKS_KR"/>
</dbReference>
<dbReference type="InterPro" id="IPR011032">
    <property type="entry name" value="GroES-like_sf"/>
</dbReference>
<dbReference type="InterPro" id="IPR049552">
    <property type="entry name" value="PKS_DH_N"/>
</dbReference>
<dbReference type="InterPro" id="IPR020841">
    <property type="entry name" value="PKS_Beta-ketoAc_synthase_dom"/>
</dbReference>
<dbReference type="InterPro" id="IPR014030">
    <property type="entry name" value="Ketoacyl_synth_N"/>
</dbReference>
<dbReference type="SUPFAM" id="SSF55048">
    <property type="entry name" value="Probable ACP-binding domain of malonyl-CoA ACP transacylase"/>
    <property type="match status" value="1"/>
</dbReference>
<dbReference type="SMART" id="SM00826">
    <property type="entry name" value="PKS_DH"/>
    <property type="match status" value="1"/>
</dbReference>
<keyword evidence="3" id="KW-0808">Transferase</keyword>
<dbReference type="InterPro" id="IPR013154">
    <property type="entry name" value="ADH-like_N"/>
</dbReference>
<dbReference type="Pfam" id="PF02801">
    <property type="entry name" value="Ketoacyl-synt_C"/>
    <property type="match status" value="1"/>
</dbReference>
<dbReference type="InterPro" id="IPR016039">
    <property type="entry name" value="Thiolase-like"/>
</dbReference>
<feature type="domain" description="Ketosynthase family 3 (KS3)" evidence="9">
    <location>
        <begin position="7"/>
        <end position="425"/>
    </location>
</feature>
<dbReference type="InterPro" id="IPR049551">
    <property type="entry name" value="PKS_DH_C"/>
</dbReference>
<evidence type="ECO:0000259" key="8">
    <source>
        <dbReference type="PROSITE" id="PS50075"/>
    </source>
</evidence>
<dbReference type="InterPro" id="IPR049900">
    <property type="entry name" value="PKS_mFAS_DH"/>
</dbReference>
<dbReference type="InterPro" id="IPR020806">
    <property type="entry name" value="PKS_PP-bd"/>
</dbReference>
<dbReference type="InterPro" id="IPR036291">
    <property type="entry name" value="NAD(P)-bd_dom_sf"/>
</dbReference>
<evidence type="ECO:0000259" key="9">
    <source>
        <dbReference type="PROSITE" id="PS52004"/>
    </source>
</evidence>
<dbReference type="PROSITE" id="PS52004">
    <property type="entry name" value="KS3_2"/>
    <property type="match status" value="1"/>
</dbReference>
<evidence type="ECO:0000256" key="3">
    <source>
        <dbReference type="ARBA" id="ARBA00022679"/>
    </source>
</evidence>
<dbReference type="PROSITE" id="PS50075">
    <property type="entry name" value="CARRIER"/>
    <property type="match status" value="1"/>
</dbReference>
<evidence type="ECO:0000256" key="7">
    <source>
        <dbReference type="PROSITE-ProRule" id="PRU01363"/>
    </source>
</evidence>
<dbReference type="SMART" id="SM00825">
    <property type="entry name" value="PKS_KS"/>
    <property type="match status" value="1"/>
</dbReference>
<sequence>MPSIDPSLRTFIIGKACRLPGAANLDEFRDLLHAGRCSVTTVPDDRWNQQLYYHPKPGTQGKSYTFAAGVLRDIWGFDLSVFNMSPREALQMDPQQRIMLQVVWEAFEDARIDPHALAGSRVGVYVGASTMDHGTLVGRDPSLADAYMMTGNTLSLIANRISHAFDLRGPSFVVDTACSSAMVAMDQARQALDNGDIDMAVVAGANILLNPAYFIGFSAARMLSPDGLCQAFSNNANGYVRSEGAVAIVLKRSQDVPHRATARLLDSDINADGFTSNVALPSEAGQYALLDRLYARAGLSPDDLTFVEAHGTGTMVGDPIEAHALGRAVAQHRSAPLPIGSAKSNIGHLEPVSGLVGVLKALIAMEDRRLPATLHVAELNPHIDFDELNLHVVREPLDLPGSGTLRAGVSSFGFGGVNAHCILEDVPPRPTQPAPQRRIGERLFVTSAFCEPALRDLAETYADMDHDSDLADQVWAGRGLHAKRLAVLAQDAEGIKAGLQAYAAGRKHSGVVEVNAVGRDKQTLFVYSGNGSQYAGMCRLALSHDAIYRETLTQIADIISAEAGWSLLQTINSPTLAADLKQAHVAQAIMFADQVAQTRSLQGRGVTASGILGHSGGEVAAAHIAGAMNLHDATRLVLARGETFRNLFGAGTMAALQASAKSAQELIDAFLADHGPMVLSIAAINSPDSVTLSGENAAVRGFTSWVKKQHRIACVILEISYPYHSALCDQNRQALLDGLQGLALGAPSLPFISGTHGAAWDAGVLDAAYWWDNLRQPVQFQRATEVALARGFGCFLEIGAQPVLTSYLNDTADALRKSVTVTHSLTKSEPEDANPIGRAAARAVLAGCQLAPGAFFATPTARSDISLPRYPWRNQTLRVTATPLISQGMGIDDSFHTLLGSPVSTDRTVWCRDLDNALIPSLADHKVGDAVWLPATAFAEMAHAAATMASGGAAVEIHDIDISAPMVLSSGSGVEVRTRIDPSTHQVRIESRARLSHEPFREHMRARYVTVGAPQADSGERGPAPISDSQDVGQFTYESAARVNLNYGPAFQGLASLRADGDYLDVHLAPGTGLSPGARGLSFDPVQLDCVLHAIVHAIKGTEYERRLQALVPVRAAVLQVVQPAVPIASGRVRLRKIGVQSVLVDVTAFDAKGKPCVRLNGLRFRAVSLQQALDFDQHAFHVGAQPCLPLDKPLAIDAGQIDALLSDLIPESDRADDALALITAATHQAIWAAFRAACKADSIYSPRRPDATVETSLLSMLSSLSLATPMPETGDWQICETCEIPDAIDIAQALLEERPDLIGKLSVLMHLSAAVSDFIASDFTEGPFAEDLFGRDAVRSLSARAPHLDHALAMLCQHVANLAPPHLCARIGILGPELVSPLGAVQFGRAVEPLLLLRENESLSGQTTALRTIEHSSRVALDVLAVTAADIIHGTSALERIEADLQPGGWLVVQCPKPDTLGLAINAMQQTPQPPVAGMSMLRQYVEALGLTIVLEHDLPEAVGGGALVICQRPTDPFQDKTSHAPLPEGCDTWEALWTHVHGPHSKTETPHTALWPEDTERPVLILADRSSEHALRDRILALRDDLARCAQAERAVTVIVRGGARYHGGKPPDPAQHALWAMLRTVQNEYTHLPLRILDPGDSGPRNAMLALEQLETDAASETEVVLDNGIALGLRVRQGMPDTRAAPPAHATGRRLTQPANNRLDSLGWSTVHRTPPAEGEVEIQVLATGLNYRDVMWAMGLLPEEALETGFAGPTLGLECAGRIVRVGPLVTDLQPGDMVLAFGTACFSSHITAAAHWVTKLPDTVTPAEAATLPVAYFTAHYALDTLGRLRKDETVLIHGGAGGVGLAAIAVAQRIGAKIIATAGSPVKQSLLRALGVEHVLSSRSMAFAQQVKEITEGRGVDVVLNSLAGSAMETSLGLLRPYGRFLELGKQDYYANTAVGMRSLKNNISYFGIDIDSLLADRPDLAKSTLADVMACVANEDYPPLPHTRLDGDAVVDAFRLMQRSGHIGKIVVTPPQTPKADQRPTTPGRTEAYIPDPDGWHVIAGGLGGIGLALAETLSVQGATRFALLSRSGAPSPEGAATIDKMRRAGAEVRVLACDICDASAISDHFTNLRLYAPIKAVYHSAMVLEDRLLKDVDADTLTRSLSVKTDGLAILDAQTQGDQLDAFVAFTSLATLIGNYGQGAYVAANAYQEALIEARVARGQPGLAIALGAVSDAGYVTRDTALAGMLDSISGRVKFPIASALNGLSRLLARPDLGPCVTVTPMNWAQTATALKILQTPTQEVLRRLGLASGSRQDYGTLRADLEALPQAKAMKKAIAFLKEEIAKILRVSESDLSPTRPLAEYGMDSLMGVELGLAVQQSLGDDLPMVSLGDNLTIAGLARSFVTHIQAGPQDAVDTGSDTQSAMLKSLGQVHAKRPDTSEAAE</sequence>
<dbReference type="InterPro" id="IPR016036">
    <property type="entry name" value="Malonyl_transacylase_ACP-bd"/>
</dbReference>